<dbReference type="PANTHER" id="PTHR37844">
    <property type="entry name" value="SER/THR PROTEIN PHOSPHATASE SUPERFAMILY (AFU_ORTHOLOGUE AFUA_1G14840)"/>
    <property type="match status" value="1"/>
</dbReference>
<dbReference type="PANTHER" id="PTHR37844:SF2">
    <property type="entry name" value="SER_THR PROTEIN PHOSPHATASE SUPERFAMILY (AFU_ORTHOLOGUE AFUA_1G14840)"/>
    <property type="match status" value="1"/>
</dbReference>
<dbReference type="InterPro" id="IPR029052">
    <property type="entry name" value="Metallo-depent_PP-like"/>
</dbReference>
<accession>A0ABR4GAN2</accession>
<protein>
    <recommendedName>
        <fullName evidence="3">Calcineurin-like phosphoesterase domain-containing protein</fullName>
    </recommendedName>
</protein>
<keyword evidence="2" id="KW-1185">Reference proteome</keyword>
<evidence type="ECO:0008006" key="3">
    <source>
        <dbReference type="Google" id="ProtNLM"/>
    </source>
</evidence>
<gene>
    <name evidence="1" type="ORF">BJX66DRAFT_336374</name>
</gene>
<dbReference type="EMBL" id="JBFTWV010000029">
    <property type="protein sequence ID" value="KAL2796104.1"/>
    <property type="molecule type" value="Genomic_DNA"/>
</dbReference>
<organism evidence="1 2">
    <name type="scientific">Aspergillus keveii</name>
    <dbReference type="NCBI Taxonomy" id="714993"/>
    <lineage>
        <taxon>Eukaryota</taxon>
        <taxon>Fungi</taxon>
        <taxon>Dikarya</taxon>
        <taxon>Ascomycota</taxon>
        <taxon>Pezizomycotina</taxon>
        <taxon>Eurotiomycetes</taxon>
        <taxon>Eurotiomycetidae</taxon>
        <taxon>Eurotiales</taxon>
        <taxon>Aspergillaceae</taxon>
        <taxon>Aspergillus</taxon>
        <taxon>Aspergillus subgen. Nidulantes</taxon>
    </lineage>
</organism>
<dbReference type="Proteomes" id="UP001610563">
    <property type="component" value="Unassembled WGS sequence"/>
</dbReference>
<name>A0ABR4GAN2_9EURO</name>
<dbReference type="SUPFAM" id="SSF56300">
    <property type="entry name" value="Metallo-dependent phosphatases"/>
    <property type="match status" value="1"/>
</dbReference>
<evidence type="ECO:0000313" key="2">
    <source>
        <dbReference type="Proteomes" id="UP001610563"/>
    </source>
</evidence>
<reference evidence="1 2" key="1">
    <citation type="submission" date="2024-07" db="EMBL/GenBank/DDBJ databases">
        <title>Section-level genome sequencing and comparative genomics of Aspergillus sections Usti and Cavernicolus.</title>
        <authorList>
            <consortium name="Lawrence Berkeley National Laboratory"/>
            <person name="Nybo J.L."/>
            <person name="Vesth T.C."/>
            <person name="Theobald S."/>
            <person name="Frisvad J.C."/>
            <person name="Larsen T.O."/>
            <person name="Kjaerboelling I."/>
            <person name="Rothschild-Mancinelli K."/>
            <person name="Lyhne E.K."/>
            <person name="Kogle M.E."/>
            <person name="Barry K."/>
            <person name="Clum A."/>
            <person name="Na H."/>
            <person name="Ledsgaard L."/>
            <person name="Lin J."/>
            <person name="Lipzen A."/>
            <person name="Kuo A."/>
            <person name="Riley R."/>
            <person name="Mondo S."/>
            <person name="Labutti K."/>
            <person name="Haridas S."/>
            <person name="Pangalinan J."/>
            <person name="Salamov A.A."/>
            <person name="Simmons B.A."/>
            <person name="Magnuson J.K."/>
            <person name="Chen J."/>
            <person name="Drula E."/>
            <person name="Henrissat B."/>
            <person name="Wiebenga A."/>
            <person name="Lubbers R.J."/>
            <person name="Gomes A.C."/>
            <person name="Makela M.R."/>
            <person name="Stajich J."/>
            <person name="Grigoriev I.V."/>
            <person name="Mortensen U.H."/>
            <person name="De Vries R.P."/>
            <person name="Baker S.E."/>
            <person name="Andersen M.R."/>
        </authorList>
    </citation>
    <scope>NUCLEOTIDE SEQUENCE [LARGE SCALE GENOMIC DNA]</scope>
    <source>
        <strain evidence="1 2">CBS 209.92</strain>
    </source>
</reference>
<sequence>MFQIVSDLHLENPRAYDVFDIPPKAPYLALLGDIGSVKDDGLFAFLEVQLQKFQLVFLLGNHEPYESDWTTVKNRVREFSEDISRRRAQERGLGTFVFLDQTRYDVSEDITVLGCTLYSQVSPSQTETVSFGVNDFY</sequence>
<comment type="caution">
    <text evidence="1">The sequence shown here is derived from an EMBL/GenBank/DDBJ whole genome shotgun (WGS) entry which is preliminary data.</text>
</comment>
<proteinExistence type="predicted"/>
<evidence type="ECO:0000313" key="1">
    <source>
        <dbReference type="EMBL" id="KAL2796104.1"/>
    </source>
</evidence>